<dbReference type="InterPro" id="IPR000347">
    <property type="entry name" value="Metalthion_15p"/>
</dbReference>
<keyword evidence="8" id="KW-1185">Reference proteome</keyword>
<evidence type="ECO:0000256" key="3">
    <source>
        <dbReference type="ARBA" id="ARBA00022723"/>
    </source>
</evidence>
<accession>A0AA88J0B0</accession>
<feature type="region of interest" description="Disordered" evidence="6">
    <location>
        <begin position="134"/>
        <end position="165"/>
    </location>
</feature>
<name>A0AA88J0B0_FICCA</name>
<gene>
    <name evidence="7" type="ORF">TIFTF001_027829</name>
</gene>
<dbReference type="GO" id="GO:0046872">
    <property type="term" value="F:metal ion binding"/>
    <property type="evidence" value="ECO:0007669"/>
    <property type="project" value="UniProtKB-UniRule"/>
</dbReference>
<comment type="function">
    <text evidence="1 5">Metallothioneins have a high content of cysteine residues that bind various heavy metals.</text>
</comment>
<evidence type="ECO:0000313" key="8">
    <source>
        <dbReference type="Proteomes" id="UP001187192"/>
    </source>
</evidence>
<keyword evidence="3 5" id="KW-0479">Metal-binding</keyword>
<dbReference type="PANTHER" id="PTHR33543:SF33">
    <property type="entry name" value="METALLOTHIONEIN-LIKE PROTEIN 2B"/>
    <property type="match status" value="1"/>
</dbReference>
<dbReference type="EMBL" id="BTGU01000080">
    <property type="protein sequence ID" value="GMN58745.1"/>
    <property type="molecule type" value="Genomic_DNA"/>
</dbReference>
<comment type="similarity">
    <text evidence="2 5">Belongs to the metallothionein superfamily. Type 15 family.</text>
</comment>
<dbReference type="PANTHER" id="PTHR33543">
    <property type="entry name" value="METALLOTHIONEIN-LIKE PROTEIN 2A"/>
    <property type="match status" value="1"/>
</dbReference>
<protein>
    <recommendedName>
        <fullName evidence="5">Metallothionein-like protein</fullName>
    </recommendedName>
</protein>
<keyword evidence="4 5" id="KW-0480">Metal-thiolate cluster</keyword>
<sequence length="264" mass="28243">MSSCCGGKCGCGSGCSCGSNCNGCGKYPDLSYTESTTSVTLIMGVAPTEKPKDKKLLRKKIKIELKSMDLDLWSKRTLRFKKNTWRDSKMAWKPGTTAAAIAEITARAIHASVLRSLSPPASEDLIVSLISDSSCSGRGTPDISLSRIPPDLPSQRRDRELRSLSPPASEALIVSLISDLSCSDRGTPDRSIRYLSPPASEAPILVAPVVQLQIAQLQTASINFSSPSTSATRRSAEHPSASSRPRPREIDTAGLTAIVKTLKL</sequence>
<reference evidence="7" key="1">
    <citation type="submission" date="2023-07" db="EMBL/GenBank/DDBJ databases">
        <title>draft genome sequence of fig (Ficus carica).</title>
        <authorList>
            <person name="Takahashi T."/>
            <person name="Nishimura K."/>
        </authorList>
    </citation>
    <scope>NUCLEOTIDE SEQUENCE</scope>
</reference>
<feature type="region of interest" description="Disordered" evidence="6">
    <location>
        <begin position="224"/>
        <end position="251"/>
    </location>
</feature>
<organism evidence="7 8">
    <name type="scientific">Ficus carica</name>
    <name type="common">Common fig</name>
    <dbReference type="NCBI Taxonomy" id="3494"/>
    <lineage>
        <taxon>Eukaryota</taxon>
        <taxon>Viridiplantae</taxon>
        <taxon>Streptophyta</taxon>
        <taxon>Embryophyta</taxon>
        <taxon>Tracheophyta</taxon>
        <taxon>Spermatophyta</taxon>
        <taxon>Magnoliopsida</taxon>
        <taxon>eudicotyledons</taxon>
        <taxon>Gunneridae</taxon>
        <taxon>Pentapetalae</taxon>
        <taxon>rosids</taxon>
        <taxon>fabids</taxon>
        <taxon>Rosales</taxon>
        <taxon>Moraceae</taxon>
        <taxon>Ficeae</taxon>
        <taxon>Ficus</taxon>
    </lineage>
</organism>
<dbReference type="AlphaFoldDB" id="A0AA88J0B0"/>
<proteinExistence type="inferred from homology"/>
<dbReference type="Proteomes" id="UP001187192">
    <property type="component" value="Unassembled WGS sequence"/>
</dbReference>
<evidence type="ECO:0000256" key="6">
    <source>
        <dbReference type="SAM" id="MobiDB-lite"/>
    </source>
</evidence>
<evidence type="ECO:0000256" key="1">
    <source>
        <dbReference type="ARBA" id="ARBA00002568"/>
    </source>
</evidence>
<dbReference type="Pfam" id="PF01439">
    <property type="entry name" value="Metallothio_2"/>
    <property type="match status" value="1"/>
</dbReference>
<evidence type="ECO:0000256" key="4">
    <source>
        <dbReference type="ARBA" id="ARBA00022851"/>
    </source>
</evidence>
<evidence type="ECO:0000313" key="7">
    <source>
        <dbReference type="EMBL" id="GMN58745.1"/>
    </source>
</evidence>
<evidence type="ECO:0000256" key="5">
    <source>
        <dbReference type="RuleBase" id="RU369052"/>
    </source>
</evidence>
<evidence type="ECO:0000256" key="2">
    <source>
        <dbReference type="ARBA" id="ARBA00005802"/>
    </source>
</evidence>
<comment type="caution">
    <text evidence="7">The sequence shown here is derived from an EMBL/GenBank/DDBJ whole genome shotgun (WGS) entry which is preliminary data.</text>
</comment>